<evidence type="ECO:0000313" key="2">
    <source>
        <dbReference type="Proteomes" id="UP000474640"/>
    </source>
</evidence>
<organism evidence="1 2">
    <name type="scientific">Orbilia oligospora</name>
    <name type="common">Nematode-trapping fungus</name>
    <name type="synonym">Arthrobotrys oligospora</name>
    <dbReference type="NCBI Taxonomy" id="2813651"/>
    <lineage>
        <taxon>Eukaryota</taxon>
        <taxon>Fungi</taxon>
        <taxon>Dikarya</taxon>
        <taxon>Ascomycota</taxon>
        <taxon>Pezizomycotina</taxon>
        <taxon>Orbiliomycetes</taxon>
        <taxon>Orbiliales</taxon>
        <taxon>Orbiliaceae</taxon>
        <taxon>Orbilia</taxon>
    </lineage>
</organism>
<name>A0A7C8VH22_ORBOL</name>
<dbReference type="AlphaFoldDB" id="A0A7C8VH22"/>
<accession>A0A7C8VH22</accession>
<proteinExistence type="predicted"/>
<dbReference type="Proteomes" id="UP000474640">
    <property type="component" value="Unassembled WGS sequence"/>
</dbReference>
<gene>
    <name evidence="1" type="ORF">TWF970_011605</name>
</gene>
<comment type="caution">
    <text evidence="1">The sequence shown here is derived from an EMBL/GenBank/DDBJ whole genome shotgun (WGS) entry which is preliminary data.</text>
</comment>
<dbReference type="EMBL" id="JAABOJ010000099">
    <property type="protein sequence ID" value="KAF3268498.1"/>
    <property type="molecule type" value="Genomic_DNA"/>
</dbReference>
<evidence type="ECO:0000313" key="1">
    <source>
        <dbReference type="EMBL" id="KAF3268498.1"/>
    </source>
</evidence>
<protein>
    <submittedName>
        <fullName evidence="1">Uncharacterized protein</fullName>
    </submittedName>
</protein>
<sequence length="62" mass="7194">MASGGVNTPKPTNRKNEIIWNDNRTSNINSTIPNYEVTTNQIKKNLFNNWTNDIKFSVRIRN</sequence>
<reference evidence="1 2" key="1">
    <citation type="submission" date="2020-01" db="EMBL/GenBank/DDBJ databases">
        <authorList>
            <person name="Palmer J.M."/>
        </authorList>
    </citation>
    <scope>NUCLEOTIDE SEQUENCE [LARGE SCALE GENOMIC DNA]</scope>
    <source>
        <strain evidence="1 2">TWF970</strain>
    </source>
</reference>